<comment type="caution">
    <text evidence="2">The sequence shown here is derived from an EMBL/GenBank/DDBJ whole genome shotgun (WGS) entry which is preliminary data.</text>
</comment>
<organism evidence="2 3">
    <name type="scientific">Nostocoides japonicum T1-X7</name>
    <dbReference type="NCBI Taxonomy" id="1194083"/>
    <lineage>
        <taxon>Bacteria</taxon>
        <taxon>Bacillati</taxon>
        <taxon>Actinomycetota</taxon>
        <taxon>Actinomycetes</taxon>
        <taxon>Micrococcales</taxon>
        <taxon>Intrasporangiaceae</taxon>
        <taxon>Nostocoides</taxon>
    </lineage>
</organism>
<keyword evidence="3" id="KW-1185">Reference proteome</keyword>
<accession>A0A077M0L3</accession>
<protein>
    <submittedName>
        <fullName evidence="2">Putative DNA binding domain, excisionase family</fullName>
    </submittedName>
</protein>
<dbReference type="Proteomes" id="UP000035721">
    <property type="component" value="Unassembled WGS sequence"/>
</dbReference>
<name>A0A077M0L3_9MICO</name>
<dbReference type="EMBL" id="CAJB01000135">
    <property type="protein sequence ID" value="CCH77750.1"/>
    <property type="molecule type" value="Genomic_DNA"/>
</dbReference>
<reference evidence="2 3" key="1">
    <citation type="journal article" date="2013" name="ISME J.">
        <title>A metabolic model for members of the genus Tetrasphaera involved in enhanced biological phosphorus removal.</title>
        <authorList>
            <person name="Kristiansen R."/>
            <person name="Nguyen H.T.T."/>
            <person name="Saunders A.M."/>
            <person name="Nielsen J.L."/>
            <person name="Wimmer R."/>
            <person name="Le V.Q."/>
            <person name="McIlroy S.J."/>
            <person name="Petrovski S."/>
            <person name="Seviour R.J."/>
            <person name="Calteau A."/>
            <person name="Nielsen K.L."/>
            <person name="Nielsen P.H."/>
        </authorList>
    </citation>
    <scope>NUCLEOTIDE SEQUENCE [LARGE SCALE GENOMIC DNA]</scope>
    <source>
        <strain evidence="2 3">T1-X7</strain>
    </source>
</reference>
<dbReference type="RefSeq" id="WP_048550462.1">
    <property type="nucleotide sequence ID" value="NZ_HF570958.1"/>
</dbReference>
<dbReference type="AlphaFoldDB" id="A0A077M0L3"/>
<gene>
    <name evidence="2" type="ORF">BN12_220028</name>
</gene>
<feature type="region of interest" description="Disordered" evidence="1">
    <location>
        <begin position="55"/>
        <end position="78"/>
    </location>
</feature>
<evidence type="ECO:0000313" key="2">
    <source>
        <dbReference type="EMBL" id="CCH77750.1"/>
    </source>
</evidence>
<dbReference type="OrthoDB" id="4954840at2"/>
<sequence length="78" mass="8924">MTLEDLHTPDAVAGMLGKSRGYVMERAAKGEWPHLRIGRTVRFTDEHVSQILHLLEQTPRQPAEQPPDPWGRVRRGSR</sequence>
<proteinExistence type="predicted"/>
<evidence type="ECO:0000313" key="3">
    <source>
        <dbReference type="Proteomes" id="UP000035721"/>
    </source>
</evidence>
<evidence type="ECO:0000256" key="1">
    <source>
        <dbReference type="SAM" id="MobiDB-lite"/>
    </source>
</evidence>
<dbReference type="STRING" id="1194083.BN12_220028"/>